<dbReference type="Gene3D" id="3.30.40.10">
    <property type="entry name" value="Zinc/RING finger domain, C3HC4 (zinc finger)"/>
    <property type="match status" value="1"/>
</dbReference>
<comment type="catalytic activity">
    <reaction evidence="1">
        <text>S-ubiquitinyl-[E2 ubiquitin-conjugating enzyme]-L-cysteine + [acceptor protein]-L-lysine = [E2 ubiquitin-conjugating enzyme]-L-cysteine + N(6)-ubiquitinyl-[acceptor protein]-L-lysine.</text>
        <dbReference type="EC" id="2.3.2.27"/>
    </reaction>
</comment>
<comment type="caution">
    <text evidence="13">The sequence shown here is derived from an EMBL/GenBank/DDBJ whole genome shotgun (WGS) entry which is preliminary data.</text>
</comment>
<organism evidence="13 14">
    <name type="scientific">Brassica napus</name>
    <name type="common">Rape</name>
    <dbReference type="NCBI Taxonomy" id="3708"/>
    <lineage>
        <taxon>Eukaryota</taxon>
        <taxon>Viridiplantae</taxon>
        <taxon>Streptophyta</taxon>
        <taxon>Embryophyta</taxon>
        <taxon>Tracheophyta</taxon>
        <taxon>Spermatophyta</taxon>
        <taxon>Magnoliopsida</taxon>
        <taxon>eudicotyledons</taxon>
        <taxon>Gunneridae</taxon>
        <taxon>Pentapetalae</taxon>
        <taxon>rosids</taxon>
        <taxon>malvids</taxon>
        <taxon>Brassicales</taxon>
        <taxon>Brassicaceae</taxon>
        <taxon>Brassiceae</taxon>
        <taxon>Brassica</taxon>
    </lineage>
</organism>
<keyword evidence="5 9" id="KW-0863">Zinc-finger</keyword>
<name>A0ABQ8C1R9_BRANA</name>
<keyword evidence="14" id="KW-1185">Reference proteome</keyword>
<evidence type="ECO:0000256" key="11">
    <source>
        <dbReference type="SAM" id="Phobius"/>
    </source>
</evidence>
<feature type="domain" description="RING-type" evidence="12">
    <location>
        <begin position="151"/>
        <end position="193"/>
    </location>
</feature>
<keyword evidence="7" id="KW-0862">Zinc</keyword>
<evidence type="ECO:0000313" key="14">
    <source>
        <dbReference type="Proteomes" id="UP000824890"/>
    </source>
</evidence>
<protein>
    <recommendedName>
        <fullName evidence="3">RING-type E3 ubiquitin transferase</fullName>
        <ecNumber evidence="3">2.3.2.27</ecNumber>
    </recommendedName>
</protein>
<accession>A0ABQ8C1R9</accession>
<evidence type="ECO:0000256" key="10">
    <source>
        <dbReference type="SAM" id="MobiDB-lite"/>
    </source>
</evidence>
<keyword evidence="11" id="KW-1133">Transmembrane helix</keyword>
<comment type="pathway">
    <text evidence="2">Protein modification; protein ubiquitination.</text>
</comment>
<dbReference type="PANTHER" id="PTHR14155">
    <property type="entry name" value="RING FINGER DOMAIN-CONTAINING"/>
    <property type="match status" value="1"/>
</dbReference>
<dbReference type="SUPFAM" id="SSF57850">
    <property type="entry name" value="RING/U-box"/>
    <property type="match status" value="1"/>
</dbReference>
<dbReference type="InterPro" id="IPR001841">
    <property type="entry name" value="Znf_RING"/>
</dbReference>
<evidence type="ECO:0000256" key="9">
    <source>
        <dbReference type="PROSITE-ProRule" id="PRU00175"/>
    </source>
</evidence>
<evidence type="ECO:0000256" key="2">
    <source>
        <dbReference type="ARBA" id="ARBA00004906"/>
    </source>
</evidence>
<keyword evidence="11" id="KW-0472">Membrane</keyword>
<feature type="region of interest" description="Disordered" evidence="10">
    <location>
        <begin position="410"/>
        <end position="429"/>
    </location>
</feature>
<evidence type="ECO:0000256" key="7">
    <source>
        <dbReference type="ARBA" id="ARBA00022833"/>
    </source>
</evidence>
<dbReference type="InterPro" id="IPR053238">
    <property type="entry name" value="RING-H2_zinc_finger"/>
</dbReference>
<gene>
    <name evidence="13" type="ORF">HID58_034335</name>
</gene>
<dbReference type="InterPro" id="IPR013083">
    <property type="entry name" value="Znf_RING/FYVE/PHD"/>
</dbReference>
<dbReference type="Proteomes" id="UP000824890">
    <property type="component" value="Unassembled WGS sequence"/>
</dbReference>
<dbReference type="EMBL" id="JAGKQM010000009">
    <property type="protein sequence ID" value="KAH0911014.1"/>
    <property type="molecule type" value="Genomic_DNA"/>
</dbReference>
<dbReference type="EC" id="2.3.2.27" evidence="3"/>
<proteinExistence type="inferred from homology"/>
<sequence>MSLLAQNFSRTLPFSSFLSSPLILPFPHATSKYLKQVTVFSFHSRVFKMSTISTTETNEFKPVHTLVSTPVTIVLTGGLLFIILTGFFSFFYCGSFLQKLLTSWNLHRNRNRPSNLIQPSTPPENTGLNSKIIQSFPEFPYSVKDRGMDQCSICLLEFMDDDTMRLISTCNHVFHTICIDLWFESHKTCPVCRRELDVDRTSQEKPPNVPEIDLVRSESHEEPLSRDTLTIIVHEEHPTIGSLDQTDEIESYERRMKESNLRFWRSHSTGHSIVVKTENDQETEEQEKEEFKIHIEISGEYMATASESARGGDKTAKAVVADQISQAVNSTANLLHLMRQSSSAQAQLAKLPKNLLAKASLTKATGQSLAQLPQVISSLDAHIESGLNSGVHLNTVTQLLENMESTQLRALRQSNLSPVVDNNQSPEQS</sequence>
<evidence type="ECO:0000256" key="1">
    <source>
        <dbReference type="ARBA" id="ARBA00000900"/>
    </source>
</evidence>
<comment type="similarity">
    <text evidence="8">Belongs to the RING-type zinc finger family. ATL subfamily.</text>
</comment>
<evidence type="ECO:0000256" key="4">
    <source>
        <dbReference type="ARBA" id="ARBA00022723"/>
    </source>
</evidence>
<evidence type="ECO:0000256" key="6">
    <source>
        <dbReference type="ARBA" id="ARBA00022786"/>
    </source>
</evidence>
<reference evidence="13 14" key="1">
    <citation type="submission" date="2021-05" db="EMBL/GenBank/DDBJ databases">
        <title>Genome Assembly of Synthetic Allotetraploid Brassica napus Reveals Homoeologous Exchanges between Subgenomes.</title>
        <authorList>
            <person name="Davis J.T."/>
        </authorList>
    </citation>
    <scope>NUCLEOTIDE SEQUENCE [LARGE SCALE GENOMIC DNA]</scope>
    <source>
        <strain evidence="14">cv. Da-Ae</strain>
        <tissue evidence="13">Seedling</tissue>
    </source>
</reference>
<evidence type="ECO:0000259" key="12">
    <source>
        <dbReference type="PROSITE" id="PS50089"/>
    </source>
</evidence>
<evidence type="ECO:0000313" key="13">
    <source>
        <dbReference type="EMBL" id="KAH0911014.1"/>
    </source>
</evidence>
<dbReference type="SMART" id="SM00184">
    <property type="entry name" value="RING"/>
    <property type="match status" value="1"/>
</dbReference>
<dbReference type="CDD" id="cd16461">
    <property type="entry name" value="RING-H2_EL5-like"/>
    <property type="match status" value="1"/>
</dbReference>
<dbReference type="PROSITE" id="PS50089">
    <property type="entry name" value="ZF_RING_2"/>
    <property type="match status" value="1"/>
</dbReference>
<dbReference type="Pfam" id="PF13639">
    <property type="entry name" value="zf-RING_2"/>
    <property type="match status" value="1"/>
</dbReference>
<dbReference type="PANTHER" id="PTHR14155:SF478">
    <property type="entry name" value="RING-H2 FINGER PROTEIN ATL81"/>
    <property type="match status" value="1"/>
</dbReference>
<keyword evidence="4" id="KW-0479">Metal-binding</keyword>
<evidence type="ECO:0000256" key="5">
    <source>
        <dbReference type="ARBA" id="ARBA00022771"/>
    </source>
</evidence>
<evidence type="ECO:0000256" key="8">
    <source>
        <dbReference type="ARBA" id="ARBA00024209"/>
    </source>
</evidence>
<keyword evidence="11" id="KW-0812">Transmembrane</keyword>
<evidence type="ECO:0000256" key="3">
    <source>
        <dbReference type="ARBA" id="ARBA00012483"/>
    </source>
</evidence>
<keyword evidence="6" id="KW-0833">Ubl conjugation pathway</keyword>
<feature type="transmembrane region" description="Helical" evidence="11">
    <location>
        <begin position="71"/>
        <end position="93"/>
    </location>
</feature>